<dbReference type="InterPro" id="IPR054722">
    <property type="entry name" value="PolX-like_BBD"/>
</dbReference>
<feature type="compositionally biased region" description="Low complexity" evidence="2">
    <location>
        <begin position="560"/>
        <end position="580"/>
    </location>
</feature>
<feature type="region of interest" description="Disordered" evidence="2">
    <location>
        <begin position="712"/>
        <end position="738"/>
    </location>
</feature>
<feature type="domain" description="Retrovirus-related Pol polyprotein from transposon TNT 1-94-like beta-barrel" evidence="4">
    <location>
        <begin position="86"/>
        <end position="159"/>
    </location>
</feature>
<dbReference type="PANTHER" id="PTHR11439:SF509">
    <property type="entry name" value="RNA-DIRECTED DNA POLYMERASE"/>
    <property type="match status" value="1"/>
</dbReference>
<evidence type="ECO:0000259" key="4">
    <source>
        <dbReference type="Pfam" id="PF22936"/>
    </source>
</evidence>
<evidence type="ECO:0000313" key="5">
    <source>
        <dbReference type="EMBL" id="GEU58426.1"/>
    </source>
</evidence>
<sequence>MTLLNPQRHVVSIAILTKSKLVPLTAPRPVTTAISHPYVTRPRPAKTVVTKPHSPPRRHINHRPTPKPSKFPPKVTTVKASKDKGVIDSGCSRHMTGNMSYLPDFAEINGGYVAFGGNPKGGKISFKGKIRTVKLDFDDVYFFKELKFNLFSVSQMCDKKNNVLFIDTECIVLSLKFKLPDENQVLLRVPRENNMYNVYLKNIIPSGDLTCLLAKATLDESNLWHRKLGHINFKTMNKLVKGNQSNPSAGVQEHFDVENTGEENVLQHVLFPLWSFGSKDHLNTDGDATFKVKKPGFEVEKPESEVYVSPSSSAKTKKHNDKTKREDKGKIPAVGKISTNCTNTFSATGPSNTVVSPTHGESLYVDPSQYPDDPNMPALEDITYSDDEEDVGFKDPDYPDKVYKVVKALYELHQALKAWKSTTRGCQFLRCRLISWQCKKQTVVATSSTEAEYVAAASCCVQVLWIQNQLLDYGKKVIITEAIVQESLRLDDAGSIDCLPNEEIFTELARMGYKKPSTKLTFYKRTSWNEFSSSMALAVIYLSTVADGVDVDDVHTADAEPTLPSPTLTTQTPSPLQELPSTSQEDSSKQREIIANIDADEDVTLKDVASVAKEVEVEENADVQGRPEESQAQIYQIDLEHADKVLSMHDGELRPAELKEVVEVVTIAKLMTKVVTAVAATITTTTITAANTLITAAIITVALSAAERSKKTKEQLEEEESRALEKTSESLEEKATKKHKLDEEVEELKKHLQIVPNDDDVYTEKCSWFSKGQKLKIVRVLRSTHYNVYNYTDDLAGREKISIVKVHFTADDEQCFSGVTTPLFDSMMVQATADMGDTPIETHQTPIVDQPSTFKLQKNQQPRRKQRKEAEVLDLQEAKAAQAKEIAALKKKVSKLNKWRKSRSGGLRRLKKISSCRRVKSPMEKDDDETQGRINDDEMFGFNDLVGEEVVMETTNGVKDSAAPTTNVTKDEVIIDQALAALKSTKPKVVVQEQEMSTAISAAATIVTTGVPTPRAKDADRLLAERLQAREREEFSEVQKARLLVELIEKRKKHFATLRAQEKRNKPPTKTQMKSQMSTYLRHMGGYKQSHLKGSSFDEIKKLFDKEITKKQKVDENVEPVIDDSEELKKCIEIVPDDGDEVLIEATPISSRSPTIIDYKIYKEGKKNYFKIIRADGFPAQSVESSKIDVLELPSLLVLIIGISQSRQHGTSLIHIESRKSPTKSLFDVGSSRISFFTVNT</sequence>
<dbReference type="Pfam" id="PF22936">
    <property type="entry name" value="Pol_BBD"/>
    <property type="match status" value="1"/>
</dbReference>
<dbReference type="Pfam" id="PF13976">
    <property type="entry name" value="gag_pre-integrs"/>
    <property type="match status" value="1"/>
</dbReference>
<evidence type="ECO:0000256" key="1">
    <source>
        <dbReference type="SAM" id="Coils"/>
    </source>
</evidence>
<accession>A0A6L2L9Q3</accession>
<dbReference type="PANTHER" id="PTHR11439">
    <property type="entry name" value="GAG-POL-RELATED RETROTRANSPOSON"/>
    <property type="match status" value="1"/>
</dbReference>
<evidence type="ECO:0000259" key="3">
    <source>
        <dbReference type="Pfam" id="PF13976"/>
    </source>
</evidence>
<protein>
    <submittedName>
        <fullName evidence="5">Ribonuclease H-like domain-containing protein</fullName>
    </submittedName>
</protein>
<feature type="region of interest" description="Disordered" evidence="2">
    <location>
        <begin position="917"/>
        <end position="936"/>
    </location>
</feature>
<organism evidence="5">
    <name type="scientific">Tanacetum cinerariifolium</name>
    <name type="common">Dalmatian daisy</name>
    <name type="synonym">Chrysanthemum cinerariifolium</name>
    <dbReference type="NCBI Taxonomy" id="118510"/>
    <lineage>
        <taxon>Eukaryota</taxon>
        <taxon>Viridiplantae</taxon>
        <taxon>Streptophyta</taxon>
        <taxon>Embryophyta</taxon>
        <taxon>Tracheophyta</taxon>
        <taxon>Spermatophyta</taxon>
        <taxon>Magnoliopsida</taxon>
        <taxon>eudicotyledons</taxon>
        <taxon>Gunneridae</taxon>
        <taxon>Pentapetalae</taxon>
        <taxon>asterids</taxon>
        <taxon>campanulids</taxon>
        <taxon>Asterales</taxon>
        <taxon>Asteraceae</taxon>
        <taxon>Asteroideae</taxon>
        <taxon>Anthemideae</taxon>
        <taxon>Anthemidinae</taxon>
        <taxon>Tanacetum</taxon>
    </lineage>
</organism>
<dbReference type="InterPro" id="IPR025724">
    <property type="entry name" value="GAG-pre-integrase_dom"/>
</dbReference>
<proteinExistence type="predicted"/>
<evidence type="ECO:0000256" key="2">
    <source>
        <dbReference type="SAM" id="MobiDB-lite"/>
    </source>
</evidence>
<reference evidence="5" key="1">
    <citation type="journal article" date="2019" name="Sci. Rep.">
        <title>Draft genome of Tanacetum cinerariifolium, the natural source of mosquito coil.</title>
        <authorList>
            <person name="Yamashiro T."/>
            <person name="Shiraishi A."/>
            <person name="Satake H."/>
            <person name="Nakayama K."/>
        </authorList>
    </citation>
    <scope>NUCLEOTIDE SEQUENCE</scope>
</reference>
<keyword evidence="1" id="KW-0175">Coiled coil</keyword>
<feature type="coiled-coil region" evidence="1">
    <location>
        <begin position="865"/>
        <end position="892"/>
    </location>
</feature>
<dbReference type="AlphaFoldDB" id="A0A6L2L9Q3"/>
<feature type="compositionally biased region" description="Basic and acidic residues" evidence="2">
    <location>
        <begin position="712"/>
        <end position="735"/>
    </location>
</feature>
<feature type="region of interest" description="Disordered" evidence="2">
    <location>
        <begin position="556"/>
        <end position="589"/>
    </location>
</feature>
<feature type="compositionally biased region" description="Basic residues" evidence="2">
    <location>
        <begin position="54"/>
        <end position="65"/>
    </location>
</feature>
<feature type="region of interest" description="Disordered" evidence="2">
    <location>
        <begin position="45"/>
        <end position="76"/>
    </location>
</feature>
<comment type="caution">
    <text evidence="5">The sequence shown here is derived from an EMBL/GenBank/DDBJ whole genome shotgun (WGS) entry which is preliminary data.</text>
</comment>
<feature type="domain" description="GAG-pre-integrase" evidence="3">
    <location>
        <begin position="208"/>
        <end position="242"/>
    </location>
</feature>
<dbReference type="EMBL" id="BKCJ010004001">
    <property type="protein sequence ID" value="GEU58426.1"/>
    <property type="molecule type" value="Genomic_DNA"/>
</dbReference>
<gene>
    <name evidence="5" type="ORF">Tci_030404</name>
</gene>
<dbReference type="CDD" id="cd09272">
    <property type="entry name" value="RNase_HI_RT_Ty1"/>
    <property type="match status" value="1"/>
</dbReference>
<feature type="region of interest" description="Disordered" evidence="2">
    <location>
        <begin position="301"/>
        <end position="328"/>
    </location>
</feature>
<name>A0A6L2L9Q3_TANCI</name>